<dbReference type="InterPro" id="IPR027417">
    <property type="entry name" value="P-loop_NTPase"/>
</dbReference>
<reference evidence="13" key="1">
    <citation type="submission" date="2016-01" db="EMBL/GenBank/DDBJ databases">
        <authorList>
            <person name="Mitreva M."/>
            <person name="Pepin K.H."/>
            <person name="Mihindukulasuriya K.A."/>
            <person name="Fulton R."/>
            <person name="Fronick C."/>
            <person name="O'Laughlin M."/>
            <person name="Miner T."/>
            <person name="Herter B."/>
            <person name="Rosa B.A."/>
            <person name="Cordes M."/>
            <person name="Tomlinson C."/>
            <person name="Wollam A."/>
            <person name="Palsikar V.B."/>
            <person name="Mardis E.R."/>
            <person name="Wilson R.K."/>
        </authorList>
    </citation>
    <scope>NUCLEOTIDE SEQUENCE [LARGE SCALE GENOMIC DNA]</scope>
    <source>
        <strain evidence="13">CMW8396</strain>
    </source>
</reference>
<comment type="function">
    <text evidence="10">Necessary for normal cell division and for the maintenance of normal septation.</text>
</comment>
<evidence type="ECO:0000313" key="12">
    <source>
        <dbReference type="EMBL" id="KXA15589.1"/>
    </source>
</evidence>
<dbReference type="GO" id="GO:0005525">
    <property type="term" value="F:GTP binding"/>
    <property type="evidence" value="ECO:0007669"/>
    <property type="project" value="UniProtKB-UniRule"/>
</dbReference>
<evidence type="ECO:0000256" key="8">
    <source>
        <dbReference type="ARBA" id="ARBA00023210"/>
    </source>
</evidence>
<evidence type="ECO:0000256" key="6">
    <source>
        <dbReference type="ARBA" id="ARBA00022842"/>
    </source>
</evidence>
<gene>
    <name evidence="10" type="primary">engB</name>
    <name evidence="12" type="ORF">HMPREF3206_00675</name>
</gene>
<dbReference type="FunFam" id="3.40.50.300:FF:000098">
    <property type="entry name" value="Probable GTP-binding protein EngB"/>
    <property type="match status" value="1"/>
</dbReference>
<dbReference type="GO" id="GO:0000917">
    <property type="term" value="P:division septum assembly"/>
    <property type="evidence" value="ECO:0007669"/>
    <property type="project" value="UniProtKB-KW"/>
</dbReference>
<keyword evidence="7 10" id="KW-0342">GTP-binding</keyword>
<evidence type="ECO:0000256" key="7">
    <source>
        <dbReference type="ARBA" id="ARBA00023134"/>
    </source>
</evidence>
<keyword evidence="5 10" id="KW-0547">Nucleotide-binding</keyword>
<dbReference type="Gene3D" id="3.40.50.300">
    <property type="entry name" value="P-loop containing nucleotide triphosphate hydrolases"/>
    <property type="match status" value="1"/>
</dbReference>
<proteinExistence type="inferred from homology"/>
<dbReference type="InterPro" id="IPR030393">
    <property type="entry name" value="G_ENGB_dom"/>
</dbReference>
<evidence type="ECO:0000256" key="9">
    <source>
        <dbReference type="ARBA" id="ARBA00023306"/>
    </source>
</evidence>
<protein>
    <recommendedName>
        <fullName evidence="10">Probable GTP-binding protein EngB</fullName>
    </recommendedName>
</protein>
<evidence type="ECO:0000256" key="1">
    <source>
        <dbReference type="ARBA" id="ARBA00001946"/>
    </source>
</evidence>
<comment type="caution">
    <text evidence="12">The sequence shown here is derived from an EMBL/GenBank/DDBJ whole genome shotgun (WGS) entry which is preliminary data.</text>
</comment>
<keyword evidence="4" id="KW-0479">Metal-binding</keyword>
<dbReference type="CDD" id="cd01876">
    <property type="entry name" value="YihA_EngB"/>
    <property type="match status" value="1"/>
</dbReference>
<keyword evidence="13" id="KW-1185">Reference proteome</keyword>
<comment type="similarity">
    <text evidence="2 10">Belongs to the TRAFAC class TrmE-Era-EngA-EngB-Septin-like GTPase superfamily. EngB GTPase family.</text>
</comment>
<comment type="cofactor">
    <cofactor evidence="1">
        <name>Mg(2+)</name>
        <dbReference type="ChEBI" id="CHEBI:18420"/>
    </cofactor>
</comment>
<keyword evidence="3 10" id="KW-0132">Cell division</keyword>
<keyword evidence="9 10" id="KW-0131">Cell cycle</keyword>
<name>A0A133NH15_9FUSO</name>
<dbReference type="Proteomes" id="UP000070617">
    <property type="component" value="Unassembled WGS sequence"/>
</dbReference>
<dbReference type="PANTHER" id="PTHR11649">
    <property type="entry name" value="MSS1/TRME-RELATED GTP-BINDING PROTEIN"/>
    <property type="match status" value="1"/>
</dbReference>
<dbReference type="InterPro" id="IPR006073">
    <property type="entry name" value="GTP-bd"/>
</dbReference>
<dbReference type="NCBIfam" id="TIGR03598">
    <property type="entry name" value="GTPase_YsxC"/>
    <property type="match status" value="1"/>
</dbReference>
<feature type="domain" description="EngB-type G" evidence="11">
    <location>
        <begin position="38"/>
        <end position="209"/>
    </location>
</feature>
<evidence type="ECO:0000256" key="2">
    <source>
        <dbReference type="ARBA" id="ARBA00009638"/>
    </source>
</evidence>
<accession>A0A133NH15</accession>
<dbReference type="GO" id="GO:0046872">
    <property type="term" value="F:metal ion binding"/>
    <property type="evidence" value="ECO:0007669"/>
    <property type="project" value="UniProtKB-KW"/>
</dbReference>
<dbReference type="PANTHER" id="PTHR11649:SF13">
    <property type="entry name" value="ENGB-TYPE G DOMAIN-CONTAINING PROTEIN"/>
    <property type="match status" value="1"/>
</dbReference>
<evidence type="ECO:0000313" key="13">
    <source>
        <dbReference type="Proteomes" id="UP000070617"/>
    </source>
</evidence>
<evidence type="ECO:0000256" key="3">
    <source>
        <dbReference type="ARBA" id="ARBA00022618"/>
    </source>
</evidence>
<keyword evidence="6" id="KW-0460">Magnesium</keyword>
<keyword evidence="8 10" id="KW-0717">Septation</keyword>
<dbReference type="PATRIC" id="fig|134605.3.peg.678"/>
<evidence type="ECO:0000256" key="5">
    <source>
        <dbReference type="ARBA" id="ARBA00022741"/>
    </source>
</evidence>
<dbReference type="SUPFAM" id="SSF52540">
    <property type="entry name" value="P-loop containing nucleoside triphosphate hydrolases"/>
    <property type="match status" value="1"/>
</dbReference>
<organism evidence="12 13">
    <name type="scientific">Fusobacterium equinum</name>
    <dbReference type="NCBI Taxonomy" id="134605"/>
    <lineage>
        <taxon>Bacteria</taxon>
        <taxon>Fusobacteriati</taxon>
        <taxon>Fusobacteriota</taxon>
        <taxon>Fusobacteriia</taxon>
        <taxon>Fusobacteriales</taxon>
        <taxon>Fusobacteriaceae</taxon>
        <taxon>Fusobacterium</taxon>
    </lineage>
</organism>
<dbReference type="EMBL" id="LRPX01000026">
    <property type="protein sequence ID" value="KXA15589.1"/>
    <property type="molecule type" value="Genomic_DNA"/>
</dbReference>
<dbReference type="Pfam" id="PF01926">
    <property type="entry name" value="MMR_HSR1"/>
    <property type="match status" value="1"/>
</dbReference>
<evidence type="ECO:0000256" key="10">
    <source>
        <dbReference type="HAMAP-Rule" id="MF_00321"/>
    </source>
</evidence>
<evidence type="ECO:0000256" key="4">
    <source>
        <dbReference type="ARBA" id="ARBA00022723"/>
    </source>
</evidence>
<dbReference type="PROSITE" id="PS51706">
    <property type="entry name" value="G_ENGB"/>
    <property type="match status" value="1"/>
</dbReference>
<dbReference type="AlphaFoldDB" id="A0A133NH15"/>
<dbReference type="STRING" id="134605.HMPREF3206_00675"/>
<evidence type="ECO:0000259" key="11">
    <source>
        <dbReference type="PROSITE" id="PS51706"/>
    </source>
</evidence>
<dbReference type="HAMAP" id="MF_00321">
    <property type="entry name" value="GTPase_EngB"/>
    <property type="match status" value="1"/>
</dbReference>
<dbReference type="GO" id="GO:0005829">
    <property type="term" value="C:cytosol"/>
    <property type="evidence" value="ECO:0007669"/>
    <property type="project" value="TreeGrafter"/>
</dbReference>
<dbReference type="InterPro" id="IPR019987">
    <property type="entry name" value="GTP-bd_ribosome_bio_YsxC"/>
</dbReference>
<sequence length="219" mass="25839">MWKRSYLQIKNKGELMRIKRADYLKSAVYEKDYPEILNSVEFAFVGRSNVGKSSLINSLTSRTKLARTSKTPGRTQLINFFTINQEFYIVDLPGYGFAKVPKAMKKEWGSTIERYIISKRKKLVFVLLDIRRIPSEEDMEMLRWLDFHELPFKIIFTKTDKISNNEKFRLLKDIRKKIEFHNEDVFFYSSLSHKGREEVLQFMEDTLKEAGGNVDEGIK</sequence>